<dbReference type="InterPro" id="IPR042099">
    <property type="entry name" value="ANL_N_sf"/>
</dbReference>
<evidence type="ECO:0000256" key="1">
    <source>
        <dbReference type="ARBA" id="ARBA00006432"/>
    </source>
</evidence>
<dbReference type="GO" id="GO:0005886">
    <property type="term" value="C:plasma membrane"/>
    <property type="evidence" value="ECO:0007669"/>
    <property type="project" value="TreeGrafter"/>
</dbReference>
<dbReference type="Proteomes" id="UP001310890">
    <property type="component" value="Unassembled WGS sequence"/>
</dbReference>
<dbReference type="InterPro" id="IPR000873">
    <property type="entry name" value="AMP-dep_synth/lig_dom"/>
</dbReference>
<gene>
    <name evidence="7" type="ORF">LTR62_003028</name>
</gene>
<evidence type="ECO:0000313" key="8">
    <source>
        <dbReference type="Proteomes" id="UP001310890"/>
    </source>
</evidence>
<dbReference type="GO" id="GO:0035336">
    <property type="term" value="P:long-chain fatty-acyl-CoA metabolic process"/>
    <property type="evidence" value="ECO:0007669"/>
    <property type="project" value="TreeGrafter"/>
</dbReference>
<dbReference type="Pfam" id="PF00501">
    <property type="entry name" value="AMP-binding"/>
    <property type="match status" value="1"/>
</dbReference>
<keyword evidence="3" id="KW-0547">Nucleotide-binding</keyword>
<evidence type="ECO:0000259" key="6">
    <source>
        <dbReference type="Pfam" id="PF00501"/>
    </source>
</evidence>
<dbReference type="PANTHER" id="PTHR43272:SF83">
    <property type="entry name" value="ACYL-COA SYNTHETASE LONG-CHAIN, ISOFORM J"/>
    <property type="match status" value="1"/>
</dbReference>
<evidence type="ECO:0000256" key="4">
    <source>
        <dbReference type="ARBA" id="ARBA00022840"/>
    </source>
</evidence>
<dbReference type="EMBL" id="JAVRRL010000002">
    <property type="protein sequence ID" value="KAK5118513.1"/>
    <property type="molecule type" value="Genomic_DNA"/>
</dbReference>
<name>A0AAN7TRW8_9PEZI</name>
<dbReference type="PANTHER" id="PTHR43272">
    <property type="entry name" value="LONG-CHAIN-FATTY-ACID--COA LIGASE"/>
    <property type="match status" value="1"/>
</dbReference>
<keyword evidence="2" id="KW-0436">Ligase</keyword>
<dbReference type="Gene3D" id="3.40.50.12780">
    <property type="entry name" value="N-terminal domain of ligase-like"/>
    <property type="match status" value="1"/>
</dbReference>
<comment type="similarity">
    <text evidence="1">Belongs to the ATP-dependent AMP-binding enzyme family.</text>
</comment>
<dbReference type="GO" id="GO:0005524">
    <property type="term" value="F:ATP binding"/>
    <property type="evidence" value="ECO:0007669"/>
    <property type="project" value="UniProtKB-KW"/>
</dbReference>
<dbReference type="GO" id="GO:0005811">
    <property type="term" value="C:lipid droplet"/>
    <property type="evidence" value="ECO:0007669"/>
    <property type="project" value="TreeGrafter"/>
</dbReference>
<comment type="caution">
    <text evidence="7">The sequence shown here is derived from an EMBL/GenBank/DDBJ whole genome shotgun (WGS) entry which is preliminary data.</text>
</comment>
<dbReference type="InterPro" id="IPR020845">
    <property type="entry name" value="AMP-binding_CS"/>
</dbReference>
<dbReference type="SUPFAM" id="SSF56801">
    <property type="entry name" value="Acetyl-CoA synthetase-like"/>
    <property type="match status" value="1"/>
</dbReference>
<comment type="catalytic activity">
    <reaction evidence="5">
        <text>a long-chain fatty acid + ATP + CoA = a long-chain fatty acyl-CoA + AMP + diphosphate</text>
        <dbReference type="Rhea" id="RHEA:15421"/>
        <dbReference type="ChEBI" id="CHEBI:30616"/>
        <dbReference type="ChEBI" id="CHEBI:33019"/>
        <dbReference type="ChEBI" id="CHEBI:57287"/>
        <dbReference type="ChEBI" id="CHEBI:57560"/>
        <dbReference type="ChEBI" id="CHEBI:83139"/>
        <dbReference type="ChEBI" id="CHEBI:456215"/>
        <dbReference type="EC" id="6.2.1.3"/>
    </reaction>
</comment>
<evidence type="ECO:0000313" key="7">
    <source>
        <dbReference type="EMBL" id="KAK5118513.1"/>
    </source>
</evidence>
<proteinExistence type="inferred from homology"/>
<protein>
    <recommendedName>
        <fullName evidence="6">AMP-dependent synthetase/ligase domain-containing protein</fullName>
    </recommendedName>
</protein>
<dbReference type="GO" id="GO:0004467">
    <property type="term" value="F:long-chain fatty acid-CoA ligase activity"/>
    <property type="evidence" value="ECO:0007669"/>
    <property type="project" value="UniProtKB-EC"/>
</dbReference>
<organism evidence="7 8">
    <name type="scientific">Meristemomyces frigidus</name>
    <dbReference type="NCBI Taxonomy" id="1508187"/>
    <lineage>
        <taxon>Eukaryota</taxon>
        <taxon>Fungi</taxon>
        <taxon>Dikarya</taxon>
        <taxon>Ascomycota</taxon>
        <taxon>Pezizomycotina</taxon>
        <taxon>Dothideomycetes</taxon>
        <taxon>Dothideomycetidae</taxon>
        <taxon>Mycosphaerellales</taxon>
        <taxon>Teratosphaeriaceae</taxon>
        <taxon>Meristemomyces</taxon>
    </lineage>
</organism>
<dbReference type="GO" id="GO:0005783">
    <property type="term" value="C:endoplasmic reticulum"/>
    <property type="evidence" value="ECO:0007669"/>
    <property type="project" value="TreeGrafter"/>
</dbReference>
<evidence type="ECO:0000256" key="5">
    <source>
        <dbReference type="ARBA" id="ARBA00036813"/>
    </source>
</evidence>
<reference evidence="7" key="1">
    <citation type="submission" date="2023-08" db="EMBL/GenBank/DDBJ databases">
        <title>Black Yeasts Isolated from many extreme environments.</title>
        <authorList>
            <person name="Coleine C."/>
            <person name="Stajich J.E."/>
            <person name="Selbmann L."/>
        </authorList>
    </citation>
    <scope>NUCLEOTIDE SEQUENCE</scope>
    <source>
        <strain evidence="7">CCFEE 5401</strain>
    </source>
</reference>
<dbReference type="PROSITE" id="PS00455">
    <property type="entry name" value="AMP_BINDING"/>
    <property type="match status" value="1"/>
</dbReference>
<sequence length="732" mass="80780">MDHKDLKTMVPQPKAYRRPPYTAEVPGAKKVDGETIPRRNIRYKDALLVEPDPTTKTIFDILKRSSEKFGNAKALGKRKLIDMHEETKKVKKMVDGKEVEQDKKWSYFELTGYEYLSFVEYEQLVLKVGSGLRKLGLESQDRVHLFAATHMYWLATAHGAHSQSMAIVTAYDTLGEDGLKHSLLQTNAKAIFLDPHLLEKLIKPLQEAKDIQHVIYNDDEAPTTTTKPEKLQESIKKLKEAHPHLSVQSFSELVKSGEENMVDPTPPKPEDLCCIMYTSGSTGAPKGVLLTHKNVLASIAGVNSIVGHYLGPGDGLLTYLPQAHILEFVFESACLYWGGTMGYGNPRTISDASMRNCRGDIAEFKPTILVGVPAVWETVKKGIVAKVDKMSPIVKNMFWGAFSAKSFLMNNSAYVPLSGAATGLMDSVVFKKIQEATGGRLRICMNGGGPVAKDTQRFISMCIAPMIIGYGLTETAAMGALMDPLAWTDSSMGEMPGAVEVKLVDFPDAGYFSTNTPAQGEIWIRGASVVKGYLNMEKETKESFTEDGWFKTGDIGEFDFAGSLRIIDRKKNLVKMAHGEYIALEKLESIYRSTPLVGNICVYADQSKNKPIAIVVPAEPALKNLASENGIKGSGLEDLCRNKKMNEAVLKEMQAAGKKGGLTGIEMIEGVVLSDEEWTPQNVSLRILSQLTAVCRTQNANVFLQNLVTSAQKLNRKGITEKYKEEIDNIYK</sequence>
<feature type="domain" description="AMP-dependent synthetase/ligase" evidence="6">
    <location>
        <begin position="111"/>
        <end position="534"/>
    </location>
</feature>
<accession>A0AAN7TRW8</accession>
<dbReference type="AlphaFoldDB" id="A0AAN7TRW8"/>
<evidence type="ECO:0000256" key="2">
    <source>
        <dbReference type="ARBA" id="ARBA00022598"/>
    </source>
</evidence>
<evidence type="ECO:0000256" key="3">
    <source>
        <dbReference type="ARBA" id="ARBA00022741"/>
    </source>
</evidence>
<keyword evidence="4" id="KW-0067">ATP-binding</keyword>